<organism evidence="6 7">
    <name type="scientific">Pseudomonas hunanensis</name>
    <dbReference type="NCBI Taxonomy" id="1247546"/>
    <lineage>
        <taxon>Bacteria</taxon>
        <taxon>Pseudomonadati</taxon>
        <taxon>Pseudomonadota</taxon>
        <taxon>Gammaproteobacteria</taxon>
        <taxon>Pseudomonadales</taxon>
        <taxon>Pseudomonadaceae</taxon>
        <taxon>Pseudomonas</taxon>
    </lineage>
</organism>
<feature type="chain" id="PRO_5044857289" evidence="4">
    <location>
        <begin position="23"/>
        <end position="360"/>
    </location>
</feature>
<sequence>MNTFAPFALAALLPVFASVAVAEDRWQFPVYDIQPVRNNGTEHITLPPESTFTSLAPSDVQKHRMCLLMPHTQDSIIMAYIYAAVDEAKRLGQALTVFDAGGYGNDSTQRAQFENCLTLGVDAILLQPINPGGWETDVAKAQAQGLKVINVTEGLNAKVDGRSLVDFRVNGKILGEHLKASHPEGGPTAKVVVLPGGAGLPFVEDTVAGLREGLKGSSVEVVDVVYGGMDAAAQLKLVEDVLVAHPDLSYIVGNGIAIGQAVNVVAQRGLTEQVKLLTTYLDADLLNHIRRGRVIAGAAESSVMLKRLAVDLAVSAIEGKGPARDLVPHVQLVTPGNAGNPQIIQANFQPAGWKPVFKVD</sequence>
<dbReference type="Gene3D" id="3.40.50.2300">
    <property type="match status" value="2"/>
</dbReference>
<dbReference type="AlphaFoldDB" id="A0ABD6N7R8"/>
<evidence type="ECO:0000313" key="7">
    <source>
        <dbReference type="Proteomes" id="UP000704738"/>
    </source>
</evidence>
<dbReference type="Pfam" id="PF13407">
    <property type="entry name" value="Peripla_BP_4"/>
    <property type="match status" value="1"/>
</dbReference>
<evidence type="ECO:0000256" key="4">
    <source>
        <dbReference type="SAM" id="SignalP"/>
    </source>
</evidence>
<accession>A0ABD6N7R8</accession>
<dbReference type="NCBIfam" id="NF008185">
    <property type="entry name" value="PRK10936.1"/>
    <property type="match status" value="1"/>
</dbReference>
<dbReference type="GO" id="GO:0055085">
    <property type="term" value="P:transmembrane transport"/>
    <property type="evidence" value="ECO:0007669"/>
    <property type="project" value="UniProtKB-ARBA"/>
</dbReference>
<name>A0ABD6N7R8_9PSED</name>
<feature type="signal peptide" evidence="4">
    <location>
        <begin position="1"/>
        <end position="22"/>
    </location>
</feature>
<comment type="similarity">
    <text evidence="2">Belongs to the bacterial solute-binding protein 2 family.</text>
</comment>
<proteinExistence type="inferred from homology"/>
<protein>
    <submittedName>
        <fullName evidence="6">TMAO reductase system periplasmic protein TorT</fullName>
    </submittedName>
</protein>
<gene>
    <name evidence="6" type="ORF">DM819_16440</name>
</gene>
<dbReference type="PANTHER" id="PTHR46847:SF1">
    <property type="entry name" value="D-ALLOSE-BINDING PERIPLASMIC PROTEIN-RELATED"/>
    <property type="match status" value="1"/>
</dbReference>
<comment type="caution">
    <text evidence="6">The sequence shown here is derived from an EMBL/GenBank/DDBJ whole genome shotgun (WGS) entry which is preliminary data.</text>
</comment>
<dbReference type="CDD" id="cd06306">
    <property type="entry name" value="PBP1_TorT-like"/>
    <property type="match status" value="1"/>
</dbReference>
<evidence type="ECO:0000313" key="6">
    <source>
        <dbReference type="EMBL" id="NWL47396.1"/>
    </source>
</evidence>
<evidence type="ECO:0000256" key="3">
    <source>
        <dbReference type="ARBA" id="ARBA00022729"/>
    </source>
</evidence>
<comment type="subcellular location">
    <subcellularLocation>
        <location evidence="1">Cell envelope</location>
    </subcellularLocation>
</comment>
<dbReference type="EMBL" id="QJRE01000113">
    <property type="protein sequence ID" value="NWL47396.1"/>
    <property type="molecule type" value="Genomic_DNA"/>
</dbReference>
<dbReference type="SUPFAM" id="SSF53822">
    <property type="entry name" value="Periplasmic binding protein-like I"/>
    <property type="match status" value="1"/>
</dbReference>
<dbReference type="GO" id="GO:0030313">
    <property type="term" value="C:cell envelope"/>
    <property type="evidence" value="ECO:0007669"/>
    <property type="project" value="UniProtKB-SubCell"/>
</dbReference>
<evidence type="ECO:0000259" key="5">
    <source>
        <dbReference type="Pfam" id="PF13407"/>
    </source>
</evidence>
<keyword evidence="3 4" id="KW-0732">Signal</keyword>
<dbReference type="PANTHER" id="PTHR46847">
    <property type="entry name" value="D-ALLOSE-BINDING PERIPLASMIC PROTEIN-RELATED"/>
    <property type="match status" value="1"/>
</dbReference>
<reference evidence="6 7" key="1">
    <citation type="submission" date="2018-06" db="EMBL/GenBank/DDBJ databases">
        <title>Bacteria isolated from soil of Wuhan.</title>
        <authorList>
            <person name="Xiang W."/>
            <person name="Huang C."/>
        </authorList>
    </citation>
    <scope>NUCLEOTIDE SEQUENCE [LARGE SCALE GENOMIC DNA]</scope>
    <source>
        <strain evidence="7">xwS4</strain>
    </source>
</reference>
<feature type="domain" description="Periplasmic binding protein" evidence="5">
    <location>
        <begin position="67"/>
        <end position="320"/>
    </location>
</feature>
<dbReference type="GO" id="GO:0030246">
    <property type="term" value="F:carbohydrate binding"/>
    <property type="evidence" value="ECO:0007669"/>
    <property type="project" value="UniProtKB-ARBA"/>
</dbReference>
<evidence type="ECO:0000256" key="1">
    <source>
        <dbReference type="ARBA" id="ARBA00004196"/>
    </source>
</evidence>
<dbReference type="InterPro" id="IPR028082">
    <property type="entry name" value="Peripla_BP_I"/>
</dbReference>
<dbReference type="Proteomes" id="UP000704738">
    <property type="component" value="Unassembled WGS sequence"/>
</dbReference>
<dbReference type="RefSeq" id="WP_179053072.1">
    <property type="nucleotide sequence ID" value="NZ_QJRE01000113.1"/>
</dbReference>
<dbReference type="InterPro" id="IPR025997">
    <property type="entry name" value="SBP_2_dom"/>
</dbReference>
<evidence type="ECO:0000256" key="2">
    <source>
        <dbReference type="ARBA" id="ARBA00007639"/>
    </source>
</evidence>